<dbReference type="PROSITE" id="PS51404">
    <property type="entry name" value="DYP_PEROXIDASE"/>
    <property type="match status" value="1"/>
</dbReference>
<name>A0A543I3Z3_9MICO</name>
<evidence type="ECO:0000259" key="12">
    <source>
        <dbReference type="Pfam" id="PF20628"/>
    </source>
</evidence>
<evidence type="ECO:0000256" key="6">
    <source>
        <dbReference type="ARBA" id="ARBA00023002"/>
    </source>
</evidence>
<protein>
    <submittedName>
        <fullName evidence="13">Dye decolorizing peroxidase</fullName>
    </submittedName>
</protein>
<evidence type="ECO:0000256" key="2">
    <source>
        <dbReference type="ARBA" id="ARBA00022559"/>
    </source>
</evidence>
<feature type="domain" description="Dyp-type peroxidase C-terminal" evidence="12">
    <location>
        <begin position="223"/>
        <end position="401"/>
    </location>
</feature>
<keyword evidence="5" id="KW-0732">Signal</keyword>
<keyword evidence="6" id="KW-0560">Oxidoreductase</keyword>
<dbReference type="EMBL" id="VFPN01000001">
    <property type="protein sequence ID" value="TQM65312.1"/>
    <property type="molecule type" value="Genomic_DNA"/>
</dbReference>
<comment type="cofactor">
    <cofactor evidence="1">
        <name>heme b</name>
        <dbReference type="ChEBI" id="CHEBI:60344"/>
    </cofactor>
</comment>
<dbReference type="PROSITE" id="PS51318">
    <property type="entry name" value="TAT"/>
    <property type="match status" value="1"/>
</dbReference>
<keyword evidence="3" id="KW-0349">Heme</keyword>
<organism evidence="13 14">
    <name type="scientific">Klugiella xanthotipulae</name>
    <dbReference type="NCBI Taxonomy" id="244735"/>
    <lineage>
        <taxon>Bacteria</taxon>
        <taxon>Bacillati</taxon>
        <taxon>Actinomycetota</taxon>
        <taxon>Actinomycetes</taxon>
        <taxon>Micrococcales</taxon>
        <taxon>Microbacteriaceae</taxon>
        <taxon>Klugiella</taxon>
    </lineage>
</organism>
<comment type="caution">
    <text evidence="13">The sequence shown here is derived from an EMBL/GenBank/DDBJ whole genome shotgun (WGS) entry which is preliminary data.</text>
</comment>
<evidence type="ECO:0000256" key="7">
    <source>
        <dbReference type="ARBA" id="ARBA00023004"/>
    </source>
</evidence>
<evidence type="ECO:0000313" key="13">
    <source>
        <dbReference type="EMBL" id="TQM65312.1"/>
    </source>
</evidence>
<dbReference type="Proteomes" id="UP000318331">
    <property type="component" value="Unassembled WGS sequence"/>
</dbReference>
<reference evidence="13 14" key="1">
    <citation type="submission" date="2019-06" db="EMBL/GenBank/DDBJ databases">
        <title>Sequencing the genomes of 1000 actinobacteria strains.</title>
        <authorList>
            <person name="Klenk H.-P."/>
        </authorList>
    </citation>
    <scope>NUCLEOTIDE SEQUENCE [LARGE SCALE GENOMIC DNA]</scope>
    <source>
        <strain evidence="13 14">DSM 18031</strain>
    </source>
</reference>
<evidence type="ECO:0000259" key="11">
    <source>
        <dbReference type="Pfam" id="PF04261"/>
    </source>
</evidence>
<dbReference type="Pfam" id="PF04261">
    <property type="entry name" value="Dyp_perox_N"/>
    <property type="match status" value="1"/>
</dbReference>
<dbReference type="GO" id="GO:0004601">
    <property type="term" value="F:peroxidase activity"/>
    <property type="evidence" value="ECO:0007669"/>
    <property type="project" value="UniProtKB-KW"/>
</dbReference>
<comment type="similarity">
    <text evidence="8">Belongs to the DyP-type peroxidase family.</text>
</comment>
<dbReference type="PANTHER" id="PTHR30521:SF4">
    <property type="entry name" value="DEFERROCHELATASE"/>
    <property type="match status" value="1"/>
</dbReference>
<dbReference type="GO" id="GO:0020037">
    <property type="term" value="F:heme binding"/>
    <property type="evidence" value="ECO:0007669"/>
    <property type="project" value="InterPro"/>
</dbReference>
<dbReference type="GO" id="GO:0005829">
    <property type="term" value="C:cytosol"/>
    <property type="evidence" value="ECO:0007669"/>
    <property type="project" value="TreeGrafter"/>
</dbReference>
<gene>
    <name evidence="13" type="ORF">FB466_0106</name>
</gene>
<dbReference type="Pfam" id="PF20628">
    <property type="entry name" value="Dyp_perox_C"/>
    <property type="match status" value="1"/>
</dbReference>
<dbReference type="OrthoDB" id="9781066at2"/>
<sequence length="413" mass="44715">MTDSQQESTVGRRTLSRRHLLLGGAAAGVGAAVAVGVDLVQRSGGETGLPAPEFYPTGNDTEPFYGTHQSGVMTSPQAHVTLIAYDLLPGTSREGVERMLRLLTDDAAKLTLGSAALADTEPELAVVPARLTVTVGFGPELVKRVNPAALPEWLTPLPAFNRDSLADEWSGGDLLIQVGSDDPLTVSHTVRMLSKDLRAFATRRWAQSGFRRALSSESPGTTMRNLFGQVDGTVNPAADTEDFDTVVWQGDGAGWMAGGTSFVLRRIAMNLDTWDKLDRSGREQAMGRNLKNGAPLTGTKEHDEPDFEAKTSLGFPVISDISHVRRARSENTHERIFRRGYNYDEAIGDGHDSNAGLLFISFQANPTTQFVPLQKRLDELDLMNEWITHIGSVVVAIPPGCTEGGFIGETLFR</sequence>
<evidence type="ECO:0000256" key="8">
    <source>
        <dbReference type="ARBA" id="ARBA00025737"/>
    </source>
</evidence>
<feature type="domain" description="Dyp-type peroxidase N-terminal" evidence="11">
    <location>
        <begin position="69"/>
        <end position="211"/>
    </location>
</feature>
<dbReference type="NCBIfam" id="TIGR01413">
    <property type="entry name" value="Dyp_perox_fam"/>
    <property type="match status" value="1"/>
</dbReference>
<dbReference type="AlphaFoldDB" id="A0A543I3Z3"/>
<dbReference type="InterPro" id="IPR006311">
    <property type="entry name" value="TAT_signal"/>
</dbReference>
<feature type="region of interest" description="Disordered" evidence="9">
    <location>
        <begin position="280"/>
        <end position="307"/>
    </location>
</feature>
<dbReference type="RefSeq" id="WP_141915007.1">
    <property type="nucleotide sequence ID" value="NZ_BAAAYS010000013.1"/>
</dbReference>
<keyword evidence="10" id="KW-0472">Membrane</keyword>
<dbReference type="SUPFAM" id="SSF54909">
    <property type="entry name" value="Dimeric alpha+beta barrel"/>
    <property type="match status" value="1"/>
</dbReference>
<dbReference type="InterPro" id="IPR048328">
    <property type="entry name" value="Dyp_perox_C"/>
</dbReference>
<keyword evidence="10" id="KW-0812">Transmembrane</keyword>
<evidence type="ECO:0000256" key="10">
    <source>
        <dbReference type="SAM" id="Phobius"/>
    </source>
</evidence>
<keyword evidence="10" id="KW-1133">Transmembrane helix</keyword>
<evidence type="ECO:0000256" key="3">
    <source>
        <dbReference type="ARBA" id="ARBA00022617"/>
    </source>
</evidence>
<dbReference type="GO" id="GO:0046872">
    <property type="term" value="F:metal ion binding"/>
    <property type="evidence" value="ECO:0007669"/>
    <property type="project" value="UniProtKB-KW"/>
</dbReference>
<keyword evidence="4" id="KW-0479">Metal-binding</keyword>
<evidence type="ECO:0000256" key="1">
    <source>
        <dbReference type="ARBA" id="ARBA00001970"/>
    </source>
</evidence>
<proteinExistence type="inferred from homology"/>
<dbReference type="InterPro" id="IPR011008">
    <property type="entry name" value="Dimeric_a/b-barrel"/>
</dbReference>
<evidence type="ECO:0000313" key="14">
    <source>
        <dbReference type="Proteomes" id="UP000318331"/>
    </source>
</evidence>
<keyword evidence="14" id="KW-1185">Reference proteome</keyword>
<evidence type="ECO:0000256" key="4">
    <source>
        <dbReference type="ARBA" id="ARBA00022723"/>
    </source>
</evidence>
<dbReference type="InterPro" id="IPR048327">
    <property type="entry name" value="Dyp_perox_N"/>
</dbReference>
<keyword evidence="2 13" id="KW-0575">Peroxidase</keyword>
<feature type="transmembrane region" description="Helical" evidence="10">
    <location>
        <begin position="20"/>
        <end position="40"/>
    </location>
</feature>
<keyword evidence="7" id="KW-0408">Iron</keyword>
<evidence type="ECO:0000256" key="5">
    <source>
        <dbReference type="ARBA" id="ARBA00022729"/>
    </source>
</evidence>
<accession>A0A543I3Z3</accession>
<dbReference type="InterPro" id="IPR006314">
    <property type="entry name" value="Dyp_peroxidase"/>
</dbReference>
<evidence type="ECO:0000256" key="9">
    <source>
        <dbReference type="SAM" id="MobiDB-lite"/>
    </source>
</evidence>
<dbReference type="PANTHER" id="PTHR30521">
    <property type="entry name" value="DEFERROCHELATASE/PEROXIDASE"/>
    <property type="match status" value="1"/>
</dbReference>